<reference evidence="13" key="1">
    <citation type="submission" date="2023-11" db="UniProtKB">
        <authorList>
            <consortium name="WormBaseParasite"/>
        </authorList>
    </citation>
    <scope>IDENTIFICATION</scope>
</reference>
<evidence type="ECO:0000256" key="2">
    <source>
        <dbReference type="ARBA" id="ARBA00022723"/>
    </source>
</evidence>
<dbReference type="SMART" id="SM00132">
    <property type="entry name" value="LIM"/>
    <property type="match status" value="2"/>
</dbReference>
<keyword evidence="5" id="KW-0440">LIM domain</keyword>
<evidence type="ECO:0000313" key="12">
    <source>
        <dbReference type="Proteomes" id="UP000050790"/>
    </source>
</evidence>
<feature type="region of interest" description="Disordered" evidence="10">
    <location>
        <begin position="266"/>
        <end position="297"/>
    </location>
</feature>
<dbReference type="InterPro" id="IPR047244">
    <property type="entry name" value="ISL1/2-like_LIM1"/>
</dbReference>
<evidence type="ECO:0000313" key="13">
    <source>
        <dbReference type="WBParaSite" id="SMRG1_38090.1"/>
    </source>
</evidence>
<dbReference type="SUPFAM" id="SSF57716">
    <property type="entry name" value="Glucocorticoid receptor-like (DNA-binding domain)"/>
    <property type="match status" value="1"/>
</dbReference>
<proteinExistence type="predicted"/>
<dbReference type="Proteomes" id="UP000050790">
    <property type="component" value="Unassembled WGS sequence"/>
</dbReference>
<evidence type="ECO:0000256" key="4">
    <source>
        <dbReference type="ARBA" id="ARBA00022833"/>
    </source>
</evidence>
<evidence type="ECO:0000256" key="6">
    <source>
        <dbReference type="ARBA" id="ARBA00023125"/>
    </source>
</evidence>
<feature type="compositionally biased region" description="Low complexity" evidence="10">
    <location>
        <begin position="912"/>
        <end position="929"/>
    </location>
</feature>
<dbReference type="CDD" id="cd09366">
    <property type="entry name" value="LIM1_Isl"/>
    <property type="match status" value="1"/>
</dbReference>
<evidence type="ECO:0000256" key="8">
    <source>
        <dbReference type="ARBA" id="ARBA00023242"/>
    </source>
</evidence>
<feature type="region of interest" description="Disordered" evidence="10">
    <location>
        <begin position="912"/>
        <end position="937"/>
    </location>
</feature>
<keyword evidence="7 9" id="KW-0371">Homeobox</keyword>
<dbReference type="GO" id="GO:0007409">
    <property type="term" value="P:axonogenesis"/>
    <property type="evidence" value="ECO:0007669"/>
    <property type="project" value="TreeGrafter"/>
</dbReference>
<protein>
    <recommendedName>
        <fullName evidence="11">LIM zinc-binding domain-containing protein</fullName>
    </recommendedName>
</protein>
<comment type="subcellular location">
    <subcellularLocation>
        <location evidence="1 9">Nucleus</location>
    </subcellularLocation>
</comment>
<dbReference type="GO" id="GO:0048665">
    <property type="term" value="P:neuron fate specification"/>
    <property type="evidence" value="ECO:0007669"/>
    <property type="project" value="InterPro"/>
</dbReference>
<dbReference type="SUPFAM" id="SSF46689">
    <property type="entry name" value="Homeodomain-like"/>
    <property type="match status" value="1"/>
</dbReference>
<sequence>MMTALAIKYEADFSNQENKMGINFKSDTKQYIELDDKLMNSTINGINDANVKYSSSFFSMTGTAATVEFTPLSSTTISTTITPSSLSSSKLSQCVGCGLIIYDPFMLNVQPNLKWHIRCLNCSKCLRSLMNDSTCFVRDCKAYCREDYFNNFLYRCAGCYRLIDKMDLVFRIRSRTFHLDCFRCVICEKLLQPGEEIAYRNEQVYCLIHSHLIQKFPKINHHHDSSENDNNNDATTIITNNSNNTIHTDNNNNDIETLQLMSSNHFTNNIKNGNHNNNNGNKNHDNNNNQINNNDPHNMNQSIIEQVEINIVPGTSLITNTTCYKNSSNMNMNQSTFTKHCHESFITDDMKNLKSDIKGLLPNLLSHQTDDIQLMTMKSIYCNDINTSNNNVTNMELTPDMENGLTYENLCNSSSTTISMPTIHTTVAFTNVHNNNSNNSNNNGNNYLNKLMNNRNSLCNSSLINPLNENICPNSPDSSFGAIIQDIDSPMSDSSDDLSREDEDFSLLGMSESNTTGLSENGVALNGSNSLPINNATLNHNLYGNFNQSHLINTGGSGSLTGSTSSSGTSVTSGLGDEVVHSVVISRGTSGLNSGSCGIGGIGSRPSSGKSGGSKRSKDQKTTRVRTVLNEKQLHTLRTCYAANPRPDALMKEQLVEMTSLSPRVIRVWFQNKRCKDKKRQLLLKQMEQHQQNGGRPGSLHGISLIAQSPVRNDVNLMCANSGIDVHHIPGPYWNTQNVQNELNSRSTNALYRSHSPSNLLLNQSNNKLIRQSTENTSLSTSSPNSLINYHTNPLNDHPITNYSSGCLLNPTMSNLIPPPPTLPQPLLQTSSLTGIPSLLSTSSTPSCISSSGQNFNCIQSNNFSNSSLNLPMTGTTTNDISSANHLRCNSLLIPSNGNNVDTTVINTTTTANTNSNNPTTNNNSTNMNQSHFLNERSAPSFQQLVRIF</sequence>
<feature type="region of interest" description="Disordered" evidence="10">
    <location>
        <begin position="220"/>
        <end position="252"/>
    </location>
</feature>
<feature type="compositionally biased region" description="Low complexity" evidence="10">
    <location>
        <begin position="268"/>
        <end position="297"/>
    </location>
</feature>
<dbReference type="FunFam" id="1.10.10.60:FF:000041">
    <property type="entry name" value="insulin gene enhancer protein ISL-1"/>
    <property type="match status" value="1"/>
</dbReference>
<dbReference type="GO" id="GO:0000981">
    <property type="term" value="F:DNA-binding transcription factor activity, RNA polymerase II-specific"/>
    <property type="evidence" value="ECO:0007669"/>
    <property type="project" value="InterPro"/>
</dbReference>
<dbReference type="AlphaFoldDB" id="A0AA84ZNX7"/>
<feature type="region of interest" description="Disordered" evidence="10">
    <location>
        <begin position="595"/>
        <end position="624"/>
    </location>
</feature>
<dbReference type="PROSITE" id="PS00478">
    <property type="entry name" value="LIM_DOMAIN_1"/>
    <property type="match status" value="1"/>
</dbReference>
<dbReference type="GO" id="GO:0045944">
    <property type="term" value="P:positive regulation of transcription by RNA polymerase II"/>
    <property type="evidence" value="ECO:0007669"/>
    <property type="project" value="InterPro"/>
</dbReference>
<evidence type="ECO:0000259" key="11">
    <source>
        <dbReference type="PROSITE" id="PS00478"/>
    </source>
</evidence>
<dbReference type="PROSITE" id="PS00027">
    <property type="entry name" value="HOMEOBOX_1"/>
    <property type="match status" value="1"/>
</dbReference>
<evidence type="ECO:0000256" key="9">
    <source>
        <dbReference type="RuleBase" id="RU000682"/>
    </source>
</evidence>
<dbReference type="InterPro" id="IPR017970">
    <property type="entry name" value="Homeobox_CS"/>
</dbReference>
<keyword evidence="2" id="KW-0479">Metal-binding</keyword>
<dbReference type="InterPro" id="IPR001781">
    <property type="entry name" value="Znf_LIM"/>
</dbReference>
<dbReference type="Gene3D" id="1.10.10.60">
    <property type="entry name" value="Homeodomain-like"/>
    <property type="match status" value="1"/>
</dbReference>
<dbReference type="CDD" id="cd00086">
    <property type="entry name" value="homeodomain"/>
    <property type="match status" value="1"/>
</dbReference>
<dbReference type="GO" id="GO:0046872">
    <property type="term" value="F:metal ion binding"/>
    <property type="evidence" value="ECO:0007669"/>
    <property type="project" value="UniProtKB-KW"/>
</dbReference>
<feature type="compositionally biased region" description="Low complexity" evidence="10">
    <location>
        <begin position="228"/>
        <end position="252"/>
    </location>
</feature>
<organism evidence="12 13">
    <name type="scientific">Schistosoma margrebowiei</name>
    <dbReference type="NCBI Taxonomy" id="48269"/>
    <lineage>
        <taxon>Eukaryota</taxon>
        <taxon>Metazoa</taxon>
        <taxon>Spiralia</taxon>
        <taxon>Lophotrochozoa</taxon>
        <taxon>Platyhelminthes</taxon>
        <taxon>Trematoda</taxon>
        <taxon>Digenea</taxon>
        <taxon>Strigeidida</taxon>
        <taxon>Schistosomatoidea</taxon>
        <taxon>Schistosomatidae</taxon>
        <taxon>Schistosoma</taxon>
    </lineage>
</organism>
<dbReference type="GO" id="GO:0003677">
    <property type="term" value="F:DNA binding"/>
    <property type="evidence" value="ECO:0007669"/>
    <property type="project" value="UniProtKB-KW"/>
</dbReference>
<name>A0AA84ZNX7_9TREM</name>
<dbReference type="InterPro" id="IPR047169">
    <property type="entry name" value="ISL1/2-like"/>
</dbReference>
<accession>A0AA84ZNX7</accession>
<keyword evidence="6 9" id="KW-0238">DNA-binding</keyword>
<evidence type="ECO:0000256" key="1">
    <source>
        <dbReference type="ARBA" id="ARBA00004123"/>
    </source>
</evidence>
<dbReference type="GO" id="GO:0005634">
    <property type="term" value="C:nucleus"/>
    <property type="evidence" value="ECO:0007669"/>
    <property type="project" value="UniProtKB-SubCell"/>
</dbReference>
<evidence type="ECO:0000256" key="7">
    <source>
        <dbReference type="ARBA" id="ARBA00023155"/>
    </source>
</evidence>
<dbReference type="WBParaSite" id="SMRG1_38090.1">
    <property type="protein sequence ID" value="SMRG1_38090.1"/>
    <property type="gene ID" value="SMRG1_38090"/>
</dbReference>
<keyword evidence="8 9" id="KW-0539">Nucleus</keyword>
<evidence type="ECO:0000256" key="10">
    <source>
        <dbReference type="SAM" id="MobiDB-lite"/>
    </source>
</evidence>
<keyword evidence="3" id="KW-0677">Repeat</keyword>
<dbReference type="SMART" id="SM00389">
    <property type="entry name" value="HOX"/>
    <property type="match status" value="1"/>
</dbReference>
<dbReference type="PANTHER" id="PTHR24204:SF8">
    <property type="entry name" value="TAILUP, ISOFORM A"/>
    <property type="match status" value="1"/>
</dbReference>
<evidence type="ECO:0000256" key="5">
    <source>
        <dbReference type="ARBA" id="ARBA00023038"/>
    </source>
</evidence>
<dbReference type="InterPro" id="IPR009057">
    <property type="entry name" value="Homeodomain-like_sf"/>
</dbReference>
<dbReference type="Pfam" id="PF00412">
    <property type="entry name" value="LIM"/>
    <property type="match status" value="2"/>
</dbReference>
<evidence type="ECO:0000256" key="3">
    <source>
        <dbReference type="ARBA" id="ARBA00022737"/>
    </source>
</evidence>
<dbReference type="PANTHER" id="PTHR24204">
    <property type="entry name" value="INSULIN GENE ENHANCER PROTEIN"/>
    <property type="match status" value="1"/>
</dbReference>
<dbReference type="InterPro" id="IPR001356">
    <property type="entry name" value="HD"/>
</dbReference>
<dbReference type="Gene3D" id="2.10.110.10">
    <property type="entry name" value="Cysteine Rich Protein"/>
    <property type="match status" value="2"/>
</dbReference>
<dbReference type="Pfam" id="PF00046">
    <property type="entry name" value="Homeodomain"/>
    <property type="match status" value="1"/>
</dbReference>
<keyword evidence="4" id="KW-0862">Zinc</keyword>
<feature type="domain" description="LIM zinc-binding" evidence="11">
    <location>
        <begin position="156"/>
        <end position="191"/>
    </location>
</feature>